<evidence type="ECO:0000256" key="1">
    <source>
        <dbReference type="SAM" id="Phobius"/>
    </source>
</evidence>
<evidence type="ECO:0000313" key="3">
    <source>
        <dbReference type="Proteomes" id="UP000190637"/>
    </source>
</evidence>
<organism evidence="2 3">
    <name type="scientific">Marinactinospora thermotolerans DSM 45154</name>
    <dbReference type="NCBI Taxonomy" id="1122192"/>
    <lineage>
        <taxon>Bacteria</taxon>
        <taxon>Bacillati</taxon>
        <taxon>Actinomycetota</taxon>
        <taxon>Actinomycetes</taxon>
        <taxon>Streptosporangiales</taxon>
        <taxon>Nocardiopsidaceae</taxon>
        <taxon>Marinactinospora</taxon>
    </lineage>
</organism>
<keyword evidence="1" id="KW-0472">Membrane</keyword>
<feature type="transmembrane region" description="Helical" evidence="1">
    <location>
        <begin position="104"/>
        <end position="123"/>
    </location>
</feature>
<keyword evidence="3" id="KW-1185">Reference proteome</keyword>
<reference evidence="2 3" key="1">
    <citation type="submission" date="2017-02" db="EMBL/GenBank/DDBJ databases">
        <authorList>
            <person name="Peterson S.W."/>
        </authorList>
    </citation>
    <scope>NUCLEOTIDE SEQUENCE [LARGE SCALE GENOMIC DNA]</scope>
    <source>
        <strain evidence="2 3">DSM 45154</strain>
    </source>
</reference>
<feature type="transmembrane region" description="Helical" evidence="1">
    <location>
        <begin position="16"/>
        <end position="39"/>
    </location>
</feature>
<dbReference type="AlphaFoldDB" id="A0A1T4SDH7"/>
<keyword evidence="1" id="KW-0812">Transmembrane</keyword>
<feature type="transmembrane region" description="Helical" evidence="1">
    <location>
        <begin position="51"/>
        <end position="74"/>
    </location>
</feature>
<keyword evidence="1" id="KW-1133">Transmembrane helix</keyword>
<name>A0A1T4SDH7_9ACTN</name>
<sequence>MAGGYSEIVFRRPLTIALAALIEALLGLGLAVGGIYVLAITLLGRGADGSFGLPLVVFVLGGAAALGYVAWGLFTLHDWARTPVVLTQIFALVTTYYLWTSEQYAAALGLGALAVAALALVLAPSTTATLFPDEAGGASRRSRQG</sequence>
<accession>A0A1T4SDH7</accession>
<dbReference type="Proteomes" id="UP000190637">
    <property type="component" value="Unassembled WGS sequence"/>
</dbReference>
<evidence type="ECO:0000313" key="2">
    <source>
        <dbReference type="EMBL" id="SKA26196.1"/>
    </source>
</evidence>
<evidence type="ECO:0008006" key="4">
    <source>
        <dbReference type="Google" id="ProtNLM"/>
    </source>
</evidence>
<protein>
    <recommendedName>
        <fullName evidence="4">Integral membrane protein</fullName>
    </recommendedName>
</protein>
<dbReference type="EMBL" id="FUWS01000009">
    <property type="protein sequence ID" value="SKA26196.1"/>
    <property type="molecule type" value="Genomic_DNA"/>
</dbReference>
<dbReference type="OrthoDB" id="3431631at2"/>
<proteinExistence type="predicted"/>
<gene>
    <name evidence="2" type="ORF">SAMN02745673_03394</name>
</gene>
<feature type="transmembrane region" description="Helical" evidence="1">
    <location>
        <begin position="80"/>
        <end position="99"/>
    </location>
</feature>